<evidence type="ECO:0000256" key="1">
    <source>
        <dbReference type="ARBA" id="ARBA00004906"/>
    </source>
</evidence>
<dbReference type="Gene3D" id="3.30.710.10">
    <property type="entry name" value="Potassium Channel Kv1.1, Chain A"/>
    <property type="match status" value="1"/>
</dbReference>
<dbReference type="AlphaFoldDB" id="A0AAE1S8G3"/>
<feature type="domain" description="SKP1 component dimerisation" evidence="2">
    <location>
        <begin position="89"/>
        <end position="133"/>
    </location>
</feature>
<dbReference type="Pfam" id="PF01466">
    <property type="entry name" value="Skp1"/>
    <property type="match status" value="1"/>
</dbReference>
<proteinExistence type="predicted"/>
<reference evidence="4" key="1">
    <citation type="submission" date="2023-12" db="EMBL/GenBank/DDBJ databases">
        <title>Genome assembly of Anisodus tanguticus.</title>
        <authorList>
            <person name="Wang Y.-J."/>
        </authorList>
    </citation>
    <scope>NUCLEOTIDE SEQUENCE</scope>
    <source>
        <strain evidence="4">KB-2021</strain>
        <tissue evidence="4">Leaf</tissue>
    </source>
</reference>
<evidence type="ECO:0000259" key="3">
    <source>
        <dbReference type="Pfam" id="PF03931"/>
    </source>
</evidence>
<feature type="domain" description="SKP1 component POZ" evidence="3">
    <location>
        <begin position="6"/>
        <end position="29"/>
    </location>
</feature>
<dbReference type="Pfam" id="PF03931">
    <property type="entry name" value="Skp1_POZ"/>
    <property type="match status" value="1"/>
</dbReference>
<comment type="pathway">
    <text evidence="1">Protein modification; protein ubiquitination.</text>
</comment>
<comment type="caution">
    <text evidence="4">The sequence shown here is derived from an EMBL/GenBank/DDBJ whole genome shotgun (WGS) entry which is preliminary data.</text>
</comment>
<dbReference type="InterPro" id="IPR036296">
    <property type="entry name" value="SKP1-like_dim_sf"/>
</dbReference>
<dbReference type="InterPro" id="IPR016072">
    <property type="entry name" value="Skp1_comp_dimer"/>
</dbReference>
<dbReference type="Proteomes" id="UP001291623">
    <property type="component" value="Unassembled WGS sequence"/>
</dbReference>
<dbReference type="GO" id="GO:0006511">
    <property type="term" value="P:ubiquitin-dependent protein catabolic process"/>
    <property type="evidence" value="ECO:0007669"/>
    <property type="project" value="InterPro"/>
</dbReference>
<gene>
    <name evidence="4" type="ORF">RND71_016417</name>
</gene>
<protein>
    <recommendedName>
        <fullName evidence="6">SKP1 component POZ domain-containing protein</fullName>
    </recommendedName>
</protein>
<dbReference type="InterPro" id="IPR016073">
    <property type="entry name" value="Skp1_comp_POZ"/>
</dbReference>
<accession>A0AAE1S8G3</accession>
<evidence type="ECO:0000313" key="4">
    <source>
        <dbReference type="EMBL" id="KAK4365059.1"/>
    </source>
</evidence>
<dbReference type="PANTHER" id="PTHR11165">
    <property type="entry name" value="SKP1"/>
    <property type="match status" value="1"/>
</dbReference>
<dbReference type="SUPFAM" id="SSF81382">
    <property type="entry name" value="Skp1 dimerisation domain-like"/>
    <property type="match status" value="1"/>
</dbReference>
<keyword evidence="5" id="KW-1185">Reference proteome</keyword>
<dbReference type="InterPro" id="IPR016897">
    <property type="entry name" value="SKP1"/>
</dbReference>
<evidence type="ECO:0008006" key="6">
    <source>
        <dbReference type="Google" id="ProtNLM"/>
    </source>
</evidence>
<organism evidence="4 5">
    <name type="scientific">Anisodus tanguticus</name>
    <dbReference type="NCBI Taxonomy" id="243964"/>
    <lineage>
        <taxon>Eukaryota</taxon>
        <taxon>Viridiplantae</taxon>
        <taxon>Streptophyta</taxon>
        <taxon>Embryophyta</taxon>
        <taxon>Tracheophyta</taxon>
        <taxon>Spermatophyta</taxon>
        <taxon>Magnoliopsida</taxon>
        <taxon>eudicotyledons</taxon>
        <taxon>Gunneridae</taxon>
        <taxon>Pentapetalae</taxon>
        <taxon>asterids</taxon>
        <taxon>lamiids</taxon>
        <taxon>Solanales</taxon>
        <taxon>Solanaceae</taxon>
        <taxon>Solanoideae</taxon>
        <taxon>Hyoscyameae</taxon>
        <taxon>Anisodus</taxon>
    </lineage>
</organism>
<name>A0AAE1S8G3_9SOLA</name>
<dbReference type="EMBL" id="JAVYJV010000008">
    <property type="protein sequence ID" value="KAK4365059.1"/>
    <property type="molecule type" value="Genomic_DNA"/>
</dbReference>
<evidence type="ECO:0000313" key="5">
    <source>
        <dbReference type="Proteomes" id="UP001291623"/>
    </source>
</evidence>
<dbReference type="InterPro" id="IPR011333">
    <property type="entry name" value="SKP1/BTB/POZ_sf"/>
</dbReference>
<evidence type="ECO:0000259" key="2">
    <source>
        <dbReference type="Pfam" id="PF01466"/>
    </source>
</evidence>
<sequence>MEDDLSLIPLKNIDTKILIKIIEYMKKNTEKTQLKEEEIKNFGKEFLKRSFNDLLSRNQDFGNECVKGSFNDLFELVLTSNYLHISGSMDLLCQSKTDRTKNKWVEAVWELFNITNDESSKEEEKVRDVHKWAHEGGEIDESLY</sequence>